<dbReference type="InterPro" id="IPR053858">
    <property type="entry name" value="Arb2_dom"/>
</dbReference>
<dbReference type="eggNOG" id="KOG3967">
    <property type="taxonomic scope" value="Eukaryota"/>
</dbReference>
<dbReference type="HOGENOM" id="CLU_045926_0_0_1"/>
<dbReference type="VEuPathDB" id="FungiDB:PYU1_G002871"/>
<dbReference type="PANTHER" id="PTHR21357">
    <property type="entry name" value="FAM172 FAMILY PROTEIN HOMOLOG CG10038"/>
    <property type="match status" value="1"/>
</dbReference>
<evidence type="ECO:0000256" key="1">
    <source>
        <dbReference type="SAM" id="MobiDB-lite"/>
    </source>
</evidence>
<dbReference type="STRING" id="431595.K3WD33"/>
<dbReference type="GO" id="GO:0031048">
    <property type="term" value="P:regulatory ncRNA-mediated heterochromatin formation"/>
    <property type="evidence" value="ECO:0007669"/>
    <property type="project" value="TreeGrafter"/>
</dbReference>
<evidence type="ECO:0000259" key="2">
    <source>
        <dbReference type="Pfam" id="PF22749"/>
    </source>
</evidence>
<sequence>MGNMTNREMDTISEDSMPPVHTAEWANDRFEMNDKGEVRNKQTNERITKDEMRDHGEEVLKGLIEYVHTRMLREFQFVEQAIPALEEDRSSVASSFNPNMSMYSTGSSVRSSSSSICSTADGFRMMVDSDVPRCIFHTSENFGIAEKLLVFVCSSRGLSCGIWSRSLLLHDGVTVGSMIPYFQAAIKAGYGILVMNPNMNTQIMIGADGEPEKLSIHGSSTQEEHCEHVWKKYIFPSAAHKIHFIAYGYGGQLVTNLIDQYKYELKNRLGNVAFIESSHKIDPKWNPGFKRWFSQHCVCWIRSSEPLDTDLTNSDRDSASSYNTASTDDSEGGYQNQTPSASQLMTFGCLCLSAGPCEGPGKSPAFTAKSVLKDVFEFLASPSAYEYQRTAAKTVRMNALIEEEMQQRARHTERAKNSPVGRQSRKVSYGSKKLHRQPSRSCPEELESTRPPEAVTIEDFQLLRVVGKGAFGK</sequence>
<reference evidence="4" key="1">
    <citation type="journal article" date="2010" name="Genome Biol.">
        <title>Genome sequence of the necrotrophic plant pathogen Pythium ultimum reveals original pathogenicity mechanisms and effector repertoire.</title>
        <authorList>
            <person name="Levesque C.A."/>
            <person name="Brouwer H."/>
            <person name="Cano L."/>
            <person name="Hamilton J.P."/>
            <person name="Holt C."/>
            <person name="Huitema E."/>
            <person name="Raffaele S."/>
            <person name="Robideau G.P."/>
            <person name="Thines M."/>
            <person name="Win J."/>
            <person name="Zerillo M.M."/>
            <person name="Beakes G.W."/>
            <person name="Boore J.L."/>
            <person name="Busam D."/>
            <person name="Dumas B."/>
            <person name="Ferriera S."/>
            <person name="Fuerstenberg S.I."/>
            <person name="Gachon C.M."/>
            <person name="Gaulin E."/>
            <person name="Govers F."/>
            <person name="Grenville-Briggs L."/>
            <person name="Horner N."/>
            <person name="Hostetler J."/>
            <person name="Jiang R.H."/>
            <person name="Johnson J."/>
            <person name="Krajaejun T."/>
            <person name="Lin H."/>
            <person name="Meijer H.J."/>
            <person name="Moore B."/>
            <person name="Morris P."/>
            <person name="Phuntmart V."/>
            <person name="Puiu D."/>
            <person name="Shetty J."/>
            <person name="Stajich J.E."/>
            <person name="Tripathy S."/>
            <person name="Wawra S."/>
            <person name="van West P."/>
            <person name="Whitty B.R."/>
            <person name="Coutinho P.M."/>
            <person name="Henrissat B."/>
            <person name="Martin F."/>
            <person name="Thomas P.D."/>
            <person name="Tyler B.M."/>
            <person name="De Vries R.P."/>
            <person name="Kamoun S."/>
            <person name="Yandell M."/>
            <person name="Tisserat N."/>
            <person name="Buell C.R."/>
        </authorList>
    </citation>
    <scope>NUCLEOTIDE SEQUENCE</scope>
    <source>
        <strain evidence="4">DAOM:BR144</strain>
    </source>
</reference>
<accession>K3WD33</accession>
<dbReference type="GO" id="GO:0035197">
    <property type="term" value="F:siRNA binding"/>
    <property type="evidence" value="ECO:0007669"/>
    <property type="project" value="TreeGrafter"/>
</dbReference>
<feature type="region of interest" description="Disordered" evidence="1">
    <location>
        <begin position="28"/>
        <end position="50"/>
    </location>
</feature>
<feature type="compositionally biased region" description="Polar residues" evidence="1">
    <location>
        <begin position="319"/>
        <end position="337"/>
    </location>
</feature>
<feature type="region of interest" description="Disordered" evidence="1">
    <location>
        <begin position="310"/>
        <end position="337"/>
    </location>
</feature>
<name>K3WD33_GLOUD</name>
<reference evidence="3" key="3">
    <citation type="submission" date="2015-02" db="UniProtKB">
        <authorList>
            <consortium name="EnsemblProtists"/>
        </authorList>
    </citation>
    <scope>IDENTIFICATION</scope>
    <source>
        <strain evidence="3">DAOM BR144</strain>
    </source>
</reference>
<dbReference type="EMBL" id="GL376628">
    <property type="status" value="NOT_ANNOTATED_CDS"/>
    <property type="molecule type" value="Genomic_DNA"/>
</dbReference>
<feature type="domain" description="Arb2" evidence="2">
    <location>
        <begin position="129"/>
        <end position="307"/>
    </location>
</feature>
<organism evidence="3 4">
    <name type="scientific">Globisporangium ultimum (strain ATCC 200006 / CBS 805.95 / DAOM BR144)</name>
    <name type="common">Pythium ultimum</name>
    <dbReference type="NCBI Taxonomy" id="431595"/>
    <lineage>
        <taxon>Eukaryota</taxon>
        <taxon>Sar</taxon>
        <taxon>Stramenopiles</taxon>
        <taxon>Oomycota</taxon>
        <taxon>Peronosporomycetes</taxon>
        <taxon>Pythiales</taxon>
        <taxon>Pythiaceae</taxon>
        <taxon>Globisporangium</taxon>
    </lineage>
</organism>
<protein>
    <recommendedName>
        <fullName evidence="2">Arb2 domain-containing protein</fullName>
    </recommendedName>
</protein>
<feature type="region of interest" description="Disordered" evidence="1">
    <location>
        <begin position="406"/>
        <end position="450"/>
    </location>
</feature>
<dbReference type="PANTHER" id="PTHR21357:SF4">
    <property type="entry name" value="FAM172 FAMILY PROTEIN HOMOLOG CG10038"/>
    <property type="match status" value="1"/>
</dbReference>
<evidence type="ECO:0000313" key="3">
    <source>
        <dbReference type="EnsemblProtists" id="PYU1_T002874"/>
    </source>
</evidence>
<feature type="compositionally biased region" description="Basic and acidic residues" evidence="1">
    <location>
        <begin position="406"/>
        <end position="416"/>
    </location>
</feature>
<dbReference type="Proteomes" id="UP000019132">
    <property type="component" value="Unassembled WGS sequence"/>
</dbReference>
<dbReference type="InterPro" id="IPR048263">
    <property type="entry name" value="Arb2"/>
</dbReference>
<proteinExistence type="predicted"/>
<evidence type="ECO:0000313" key="4">
    <source>
        <dbReference type="Proteomes" id="UP000019132"/>
    </source>
</evidence>
<dbReference type="Pfam" id="PF22749">
    <property type="entry name" value="Arb2"/>
    <property type="match status" value="1"/>
</dbReference>
<dbReference type="GO" id="GO:0005634">
    <property type="term" value="C:nucleus"/>
    <property type="evidence" value="ECO:0007669"/>
    <property type="project" value="TreeGrafter"/>
</dbReference>
<dbReference type="InParanoid" id="K3WD33"/>
<dbReference type="EnsemblProtists" id="PYU1_T002874">
    <property type="protein sequence ID" value="PYU1_T002874"/>
    <property type="gene ID" value="PYU1_G002871"/>
</dbReference>
<keyword evidence="4" id="KW-1185">Reference proteome</keyword>
<reference evidence="4" key="2">
    <citation type="submission" date="2010-04" db="EMBL/GenBank/DDBJ databases">
        <authorList>
            <person name="Buell R."/>
            <person name="Hamilton J."/>
            <person name="Hostetler J."/>
        </authorList>
    </citation>
    <scope>NUCLEOTIDE SEQUENCE [LARGE SCALE GENOMIC DNA]</scope>
    <source>
        <strain evidence="4">DAOM:BR144</strain>
    </source>
</reference>
<dbReference type="AlphaFoldDB" id="K3WD33"/>